<name>A0A9W6XCZ6_9STRA</name>
<gene>
    <name evidence="2" type="ORF">Pfra01_000973400</name>
</gene>
<evidence type="ECO:0000256" key="1">
    <source>
        <dbReference type="SAM" id="MobiDB-lite"/>
    </source>
</evidence>
<sequence>MRGRSSLSTIRRRAKPKGYTPFTRHDRTPTAAGPATEVDDEDPNYCQTPDEETAEASADAKAKDAAKGAASLEASEGEEEEEVQEGNTTQKSAGED</sequence>
<feature type="compositionally biased region" description="Acidic residues" evidence="1">
    <location>
        <begin position="75"/>
        <end position="84"/>
    </location>
</feature>
<feature type="compositionally biased region" description="Acidic residues" evidence="1">
    <location>
        <begin position="37"/>
        <end position="54"/>
    </location>
</feature>
<accession>A0A9W6XCZ6</accession>
<organism evidence="2 3">
    <name type="scientific">Phytophthora fragariaefolia</name>
    <dbReference type="NCBI Taxonomy" id="1490495"/>
    <lineage>
        <taxon>Eukaryota</taxon>
        <taxon>Sar</taxon>
        <taxon>Stramenopiles</taxon>
        <taxon>Oomycota</taxon>
        <taxon>Peronosporomycetes</taxon>
        <taxon>Peronosporales</taxon>
        <taxon>Peronosporaceae</taxon>
        <taxon>Phytophthora</taxon>
    </lineage>
</organism>
<dbReference type="Proteomes" id="UP001165121">
    <property type="component" value="Unassembled WGS sequence"/>
</dbReference>
<evidence type="ECO:0000313" key="3">
    <source>
        <dbReference type="Proteomes" id="UP001165121"/>
    </source>
</evidence>
<dbReference type="EMBL" id="BSXT01000908">
    <property type="protein sequence ID" value="GMF36066.1"/>
    <property type="molecule type" value="Genomic_DNA"/>
</dbReference>
<reference evidence="2" key="1">
    <citation type="submission" date="2023-04" db="EMBL/GenBank/DDBJ databases">
        <title>Phytophthora fragariaefolia NBRC 109709.</title>
        <authorList>
            <person name="Ichikawa N."/>
            <person name="Sato H."/>
            <person name="Tonouchi N."/>
        </authorList>
    </citation>
    <scope>NUCLEOTIDE SEQUENCE</scope>
    <source>
        <strain evidence="2">NBRC 109709</strain>
    </source>
</reference>
<feature type="compositionally biased region" description="Polar residues" evidence="1">
    <location>
        <begin position="85"/>
        <end position="96"/>
    </location>
</feature>
<comment type="caution">
    <text evidence="2">The sequence shown here is derived from an EMBL/GenBank/DDBJ whole genome shotgun (WGS) entry which is preliminary data.</text>
</comment>
<protein>
    <submittedName>
        <fullName evidence="2">Unnamed protein product</fullName>
    </submittedName>
</protein>
<dbReference type="AlphaFoldDB" id="A0A9W6XCZ6"/>
<proteinExistence type="predicted"/>
<evidence type="ECO:0000313" key="2">
    <source>
        <dbReference type="EMBL" id="GMF36066.1"/>
    </source>
</evidence>
<feature type="region of interest" description="Disordered" evidence="1">
    <location>
        <begin position="1"/>
        <end position="96"/>
    </location>
</feature>
<keyword evidence="3" id="KW-1185">Reference proteome</keyword>